<dbReference type="SMART" id="SM00595">
    <property type="entry name" value="MADF"/>
    <property type="match status" value="1"/>
</dbReference>
<organism evidence="5 6">
    <name type="scientific">Macrosiphum euphorbiae</name>
    <name type="common">potato aphid</name>
    <dbReference type="NCBI Taxonomy" id="13131"/>
    <lineage>
        <taxon>Eukaryota</taxon>
        <taxon>Metazoa</taxon>
        <taxon>Ecdysozoa</taxon>
        <taxon>Arthropoda</taxon>
        <taxon>Hexapoda</taxon>
        <taxon>Insecta</taxon>
        <taxon>Pterygota</taxon>
        <taxon>Neoptera</taxon>
        <taxon>Paraneoptera</taxon>
        <taxon>Hemiptera</taxon>
        <taxon>Sternorrhyncha</taxon>
        <taxon>Aphidomorpha</taxon>
        <taxon>Aphidoidea</taxon>
        <taxon>Aphididae</taxon>
        <taxon>Macrosiphini</taxon>
        <taxon>Macrosiphum</taxon>
    </lineage>
</organism>
<feature type="domain" description="BESS" evidence="4">
    <location>
        <begin position="212"/>
        <end position="251"/>
    </location>
</feature>
<proteinExistence type="predicted"/>
<dbReference type="GO" id="GO:0005667">
    <property type="term" value="C:transcription regulator complex"/>
    <property type="evidence" value="ECO:0007669"/>
    <property type="project" value="TreeGrafter"/>
</dbReference>
<dbReference type="GO" id="GO:0006357">
    <property type="term" value="P:regulation of transcription by RNA polymerase II"/>
    <property type="evidence" value="ECO:0007669"/>
    <property type="project" value="TreeGrafter"/>
</dbReference>
<feature type="domain" description="MADF" evidence="3">
    <location>
        <begin position="17"/>
        <end position="109"/>
    </location>
</feature>
<dbReference type="PANTHER" id="PTHR12243:SF69">
    <property type="entry name" value="SI:CH73-59F11.3"/>
    <property type="match status" value="1"/>
</dbReference>
<dbReference type="PROSITE" id="PS51029">
    <property type="entry name" value="MADF"/>
    <property type="match status" value="1"/>
</dbReference>
<feature type="region of interest" description="Disordered" evidence="2">
    <location>
        <begin position="159"/>
        <end position="178"/>
    </location>
</feature>
<protein>
    <recommendedName>
        <fullName evidence="7">MADF domain-containing protein</fullName>
    </recommendedName>
</protein>
<keyword evidence="6" id="KW-1185">Reference proteome</keyword>
<evidence type="ECO:0000313" key="5">
    <source>
        <dbReference type="EMBL" id="CAI6363714.1"/>
    </source>
</evidence>
<dbReference type="Pfam" id="PF02944">
    <property type="entry name" value="BESS"/>
    <property type="match status" value="1"/>
</dbReference>
<sequence>MRLIALEKPTMSVDSEKLAAAVFLKEPIWNPRHAGHRSRTIIQQCWSDLSKEMIVDAETLKAKWKNMRDYYRAELKKHPSGKSGAGAEDVSNSTWPLFKCLSYLRNTMQTRTRSTNIISNFNLSEEADIESNSSHAYDVCQTQDNGNFTQDSSNIIDADLDNTDSDVSSPTGGLKKRNYDVPHRQTAVNNFRRELLNMEAKKLKLLENEEKEDEDLLFLKSLLPDLKKLSQTQKMRTKIKFQEILLQETLNLLQSTPTTNQTTVVSSFPYSAQWHINNEGTQTFETNFS</sequence>
<comment type="subcellular location">
    <subcellularLocation>
        <location evidence="1">Nucleus</location>
    </subcellularLocation>
</comment>
<dbReference type="InterPro" id="IPR039353">
    <property type="entry name" value="TF_Adf1"/>
</dbReference>
<name>A0AAV0X7F6_9HEMI</name>
<dbReference type="PROSITE" id="PS51031">
    <property type="entry name" value="BESS"/>
    <property type="match status" value="1"/>
</dbReference>
<dbReference type="Pfam" id="PF10545">
    <property type="entry name" value="MADF_DNA_bdg"/>
    <property type="match status" value="1"/>
</dbReference>
<comment type="caution">
    <text evidence="5">The sequence shown here is derived from an EMBL/GenBank/DDBJ whole genome shotgun (WGS) entry which is preliminary data.</text>
</comment>
<evidence type="ECO:0000256" key="2">
    <source>
        <dbReference type="SAM" id="MobiDB-lite"/>
    </source>
</evidence>
<evidence type="ECO:0000259" key="3">
    <source>
        <dbReference type="PROSITE" id="PS51029"/>
    </source>
</evidence>
<dbReference type="InterPro" id="IPR006578">
    <property type="entry name" value="MADF-dom"/>
</dbReference>
<dbReference type="GO" id="GO:0003677">
    <property type="term" value="F:DNA binding"/>
    <property type="evidence" value="ECO:0007669"/>
    <property type="project" value="InterPro"/>
</dbReference>
<dbReference type="PANTHER" id="PTHR12243">
    <property type="entry name" value="MADF DOMAIN TRANSCRIPTION FACTOR"/>
    <property type="match status" value="1"/>
</dbReference>
<accession>A0AAV0X7F6</accession>
<evidence type="ECO:0008006" key="7">
    <source>
        <dbReference type="Google" id="ProtNLM"/>
    </source>
</evidence>
<dbReference type="Proteomes" id="UP001160148">
    <property type="component" value="Unassembled WGS sequence"/>
</dbReference>
<keyword evidence="1" id="KW-0539">Nucleus</keyword>
<dbReference type="EMBL" id="CARXXK010000003">
    <property type="protein sequence ID" value="CAI6363714.1"/>
    <property type="molecule type" value="Genomic_DNA"/>
</dbReference>
<evidence type="ECO:0000256" key="1">
    <source>
        <dbReference type="PROSITE-ProRule" id="PRU00371"/>
    </source>
</evidence>
<reference evidence="5 6" key="1">
    <citation type="submission" date="2023-01" db="EMBL/GenBank/DDBJ databases">
        <authorList>
            <person name="Whitehead M."/>
        </authorList>
    </citation>
    <scope>NUCLEOTIDE SEQUENCE [LARGE SCALE GENOMIC DNA]</scope>
</reference>
<dbReference type="InterPro" id="IPR004210">
    <property type="entry name" value="BESS_motif"/>
</dbReference>
<dbReference type="GO" id="GO:0005634">
    <property type="term" value="C:nucleus"/>
    <property type="evidence" value="ECO:0007669"/>
    <property type="project" value="UniProtKB-SubCell"/>
</dbReference>
<evidence type="ECO:0000313" key="6">
    <source>
        <dbReference type="Proteomes" id="UP001160148"/>
    </source>
</evidence>
<evidence type="ECO:0000259" key="4">
    <source>
        <dbReference type="PROSITE" id="PS51031"/>
    </source>
</evidence>
<dbReference type="AlphaFoldDB" id="A0AAV0X7F6"/>
<gene>
    <name evidence="5" type="ORF">MEUPH1_LOCUS18623</name>
</gene>